<feature type="signal peptide" evidence="1">
    <location>
        <begin position="1"/>
        <end position="27"/>
    </location>
</feature>
<dbReference type="RefSeq" id="WP_191789687.1">
    <property type="nucleotide sequence ID" value="NZ_JACSQE010000003.1"/>
</dbReference>
<accession>A0ABR8UZM5</accession>
<name>A0ABR8UZM5_9CELL</name>
<comment type="caution">
    <text evidence="2">The sequence shown here is derived from an EMBL/GenBank/DDBJ whole genome shotgun (WGS) entry which is preliminary data.</text>
</comment>
<protein>
    <submittedName>
        <fullName evidence="2">Uncharacterized protein</fullName>
    </submittedName>
</protein>
<feature type="chain" id="PRO_5045793385" evidence="1">
    <location>
        <begin position="28"/>
        <end position="111"/>
    </location>
</feature>
<reference evidence="2 3" key="1">
    <citation type="submission" date="2020-08" db="EMBL/GenBank/DDBJ databases">
        <title>A Genomic Blueprint of the Chicken Gut Microbiome.</title>
        <authorList>
            <person name="Gilroy R."/>
            <person name="Ravi A."/>
            <person name="Getino M."/>
            <person name="Pursley I."/>
            <person name="Horton D.L."/>
            <person name="Alikhan N.-F."/>
            <person name="Baker D."/>
            <person name="Gharbi K."/>
            <person name="Hall N."/>
            <person name="Watson M."/>
            <person name="Adriaenssens E.M."/>
            <person name="Foster-Nyarko E."/>
            <person name="Jarju S."/>
            <person name="Secka A."/>
            <person name="Antonio M."/>
            <person name="Oren A."/>
            <person name="Chaudhuri R."/>
            <person name="La Ragione R.M."/>
            <person name="Hildebrand F."/>
            <person name="Pallen M.J."/>
        </authorList>
    </citation>
    <scope>NUCLEOTIDE SEQUENCE [LARGE SCALE GENOMIC DNA]</scope>
    <source>
        <strain evidence="2 3">Sa2CUA8</strain>
    </source>
</reference>
<dbReference type="Proteomes" id="UP000633601">
    <property type="component" value="Unassembled WGS sequence"/>
</dbReference>
<keyword evidence="1" id="KW-0732">Signal</keyword>
<sequence>MLVPRRRRAALMVLVAAAALGACSPGATVPALDDVPTEGPWTVGVAQPRGDAWQECLDDAALGEGLMSLDLPTSHVSAPFLDGATLDDVERVLACLERGLKSGDVSVRTSP</sequence>
<dbReference type="EMBL" id="JACSQE010000003">
    <property type="protein sequence ID" value="MBD7997998.1"/>
    <property type="molecule type" value="Genomic_DNA"/>
</dbReference>
<proteinExistence type="predicted"/>
<evidence type="ECO:0000313" key="3">
    <source>
        <dbReference type="Proteomes" id="UP000633601"/>
    </source>
</evidence>
<organism evidence="2 3">
    <name type="scientific">Oerskovia gallyi</name>
    <dbReference type="NCBI Taxonomy" id="2762226"/>
    <lineage>
        <taxon>Bacteria</taxon>
        <taxon>Bacillati</taxon>
        <taxon>Actinomycetota</taxon>
        <taxon>Actinomycetes</taxon>
        <taxon>Micrococcales</taxon>
        <taxon>Cellulomonadaceae</taxon>
        <taxon>Oerskovia</taxon>
    </lineage>
</organism>
<evidence type="ECO:0000313" key="2">
    <source>
        <dbReference type="EMBL" id="MBD7997998.1"/>
    </source>
</evidence>
<dbReference type="PROSITE" id="PS51257">
    <property type="entry name" value="PROKAR_LIPOPROTEIN"/>
    <property type="match status" value="1"/>
</dbReference>
<evidence type="ECO:0000256" key="1">
    <source>
        <dbReference type="SAM" id="SignalP"/>
    </source>
</evidence>
<keyword evidence="3" id="KW-1185">Reference proteome</keyword>
<gene>
    <name evidence="2" type="ORF">H9640_05490</name>
</gene>